<reference evidence="1 2" key="1">
    <citation type="submission" date="2017-11" db="EMBL/GenBank/DDBJ databases">
        <title>Effect of PGPRs.</title>
        <authorList>
            <person name="Oliva R."/>
            <person name="Nong J."/>
            <person name="Roman V."/>
        </authorList>
    </citation>
    <scope>NUCLEOTIDE SEQUENCE [LARGE SCALE GENOMIC DNA]</scope>
    <source>
        <strain evidence="1">Inb918</strain>
    </source>
</reference>
<sequence>MHEILLQLVRYLGVPTGLAFIIDTNTYEGVLMSDRTMSVQAFKMWRDKLVSLDRYENPEDAREFSALVSSVRDELDAKTIDVLLSTFCDDDDYGVQERVLGVLDHAEAGVFAERLALNFSTLQSQASGKEWPLILIGRVVNSDNAEKIKAIVAAAKKSPDLDAFIRSDEFLDEYPLIESYLV</sequence>
<evidence type="ECO:0000313" key="2">
    <source>
        <dbReference type="Proteomes" id="UP000282760"/>
    </source>
</evidence>
<accession>A0A3T0JTK4</accession>
<name>A0A3T0JTK4_PSESX</name>
<protein>
    <recommendedName>
        <fullName evidence="3">Immunity protein 30 domain-containing protein</fullName>
    </recommendedName>
</protein>
<dbReference type="AlphaFoldDB" id="A0A3T0JTK4"/>
<dbReference type="EMBL" id="CP024646">
    <property type="protein sequence ID" value="AZV26790.1"/>
    <property type="molecule type" value="Genomic_DNA"/>
</dbReference>
<dbReference type="Proteomes" id="UP000282760">
    <property type="component" value="Chromosome"/>
</dbReference>
<proteinExistence type="predicted"/>
<organism evidence="1 2">
    <name type="scientific">Pseudomonas syringae</name>
    <dbReference type="NCBI Taxonomy" id="317"/>
    <lineage>
        <taxon>Bacteria</taxon>
        <taxon>Pseudomonadati</taxon>
        <taxon>Pseudomonadota</taxon>
        <taxon>Gammaproteobacteria</taxon>
        <taxon>Pseudomonadales</taxon>
        <taxon>Pseudomonadaceae</taxon>
        <taxon>Pseudomonas</taxon>
    </lineage>
</organism>
<gene>
    <name evidence="1" type="ORF">CT157_12465</name>
</gene>
<evidence type="ECO:0008006" key="3">
    <source>
        <dbReference type="Google" id="ProtNLM"/>
    </source>
</evidence>
<evidence type="ECO:0000313" key="1">
    <source>
        <dbReference type="EMBL" id="AZV26790.1"/>
    </source>
</evidence>